<evidence type="ECO:0000256" key="6">
    <source>
        <dbReference type="ARBA" id="ARBA00022643"/>
    </source>
</evidence>
<dbReference type="Pfam" id="PF00310">
    <property type="entry name" value="GATase_2"/>
    <property type="match status" value="1"/>
</dbReference>
<keyword evidence="13" id="KW-0003">3Fe-4S</keyword>
<evidence type="ECO:0000259" key="15">
    <source>
        <dbReference type="PROSITE" id="PS51278"/>
    </source>
</evidence>
<evidence type="ECO:0000256" key="13">
    <source>
        <dbReference type="ARBA" id="ARBA00023291"/>
    </source>
</evidence>
<evidence type="ECO:0000256" key="3">
    <source>
        <dbReference type="ARBA" id="ARBA00009716"/>
    </source>
</evidence>
<comment type="cofactor">
    <cofactor evidence="2">
        <name>[3Fe-4S] cluster</name>
        <dbReference type="ChEBI" id="CHEBI:21137"/>
    </cofactor>
</comment>
<keyword evidence="10" id="KW-0408">Iron</keyword>
<comment type="similarity">
    <text evidence="3">Belongs to the glutamate synthase family.</text>
</comment>
<evidence type="ECO:0000256" key="10">
    <source>
        <dbReference type="ARBA" id="ARBA00023004"/>
    </source>
</evidence>
<evidence type="ECO:0000256" key="12">
    <source>
        <dbReference type="ARBA" id="ARBA00023164"/>
    </source>
</evidence>
<keyword evidence="4" id="KW-0028">Amino-acid biosynthesis</keyword>
<keyword evidence="17" id="KW-1185">Reference proteome</keyword>
<dbReference type="EMBL" id="JAVRFA010000263">
    <property type="protein sequence ID" value="MDT0400000.1"/>
    <property type="molecule type" value="Genomic_DNA"/>
</dbReference>
<feature type="non-terminal residue" evidence="16">
    <location>
        <position position="154"/>
    </location>
</feature>
<dbReference type="InterPro" id="IPR017932">
    <property type="entry name" value="GATase_2_dom"/>
</dbReference>
<comment type="cofactor">
    <cofactor evidence="1">
        <name>FMN</name>
        <dbReference type="ChEBI" id="CHEBI:58210"/>
    </cofactor>
</comment>
<dbReference type="InterPro" id="IPR050711">
    <property type="entry name" value="ET-N_metabolism_enzyme"/>
</dbReference>
<evidence type="ECO:0000256" key="14">
    <source>
        <dbReference type="ARBA" id="ARBA00029440"/>
    </source>
</evidence>
<keyword evidence="8" id="KW-0315">Glutamine amidotransferase</keyword>
<evidence type="ECO:0000256" key="11">
    <source>
        <dbReference type="ARBA" id="ARBA00023014"/>
    </source>
</evidence>
<reference evidence="17" key="1">
    <citation type="submission" date="2023-07" db="EMBL/GenBank/DDBJ databases">
        <title>30 novel species of actinomycetes from the DSMZ collection.</title>
        <authorList>
            <person name="Nouioui I."/>
        </authorList>
    </citation>
    <scope>NUCLEOTIDE SEQUENCE [LARGE SCALE GENOMIC DNA]</scope>
    <source>
        <strain evidence="17">DSM 41636</strain>
    </source>
</reference>
<evidence type="ECO:0000256" key="5">
    <source>
        <dbReference type="ARBA" id="ARBA00022630"/>
    </source>
</evidence>
<sequence>TNTFPSWPLAHPFRFVAHNGEINTVRGNRNRMHAREALLASARIPGDLSRLSPICTPDASDSASFDEVLELLHLGGRSLPHAVLMMIPEAWQNATTMEAEERAFWKFHASLMEPWDGPACVTFTDGTVVGAVLDRNGLRPGRWWRTVDDRIILA</sequence>
<feature type="domain" description="Glutamine amidotransferase type-2" evidence="15">
    <location>
        <begin position="1"/>
        <end position="154"/>
    </location>
</feature>
<dbReference type="Proteomes" id="UP001183881">
    <property type="component" value="Unassembled WGS sequence"/>
</dbReference>
<evidence type="ECO:0000313" key="17">
    <source>
        <dbReference type="Proteomes" id="UP001183881"/>
    </source>
</evidence>
<dbReference type="PANTHER" id="PTHR11938:SF133">
    <property type="entry name" value="GLUTAMATE SYNTHASE (NADH)"/>
    <property type="match status" value="1"/>
</dbReference>
<comment type="pathway">
    <text evidence="14">Amino-acid biosynthesis.</text>
</comment>
<evidence type="ECO:0000313" key="16">
    <source>
        <dbReference type="EMBL" id="MDT0400000.1"/>
    </source>
</evidence>
<feature type="non-terminal residue" evidence="16">
    <location>
        <position position="1"/>
    </location>
</feature>
<organism evidence="16 17">
    <name type="scientific">Streptomyces edwardsiae</name>
    <dbReference type="NCBI Taxonomy" id="3075527"/>
    <lineage>
        <taxon>Bacteria</taxon>
        <taxon>Bacillati</taxon>
        <taxon>Actinomycetota</taxon>
        <taxon>Actinomycetes</taxon>
        <taxon>Kitasatosporales</taxon>
        <taxon>Streptomycetaceae</taxon>
        <taxon>Streptomyces</taxon>
    </lineage>
</organism>
<dbReference type="SUPFAM" id="SSF56235">
    <property type="entry name" value="N-terminal nucleophile aminohydrolases (Ntn hydrolases)"/>
    <property type="match status" value="1"/>
</dbReference>
<name>A0ABU2Q6H2_9ACTN</name>
<keyword evidence="12" id="KW-0314">Glutamate biosynthesis</keyword>
<dbReference type="PANTHER" id="PTHR11938">
    <property type="entry name" value="FAD NADPH DEHYDROGENASE/OXIDOREDUCTASE"/>
    <property type="match status" value="1"/>
</dbReference>
<comment type="caution">
    <text evidence="16">The sequence shown here is derived from an EMBL/GenBank/DDBJ whole genome shotgun (WGS) entry which is preliminary data.</text>
</comment>
<keyword evidence="11" id="KW-0411">Iron-sulfur</keyword>
<evidence type="ECO:0000256" key="1">
    <source>
        <dbReference type="ARBA" id="ARBA00001917"/>
    </source>
</evidence>
<keyword evidence="5" id="KW-0285">Flavoprotein</keyword>
<keyword evidence="7" id="KW-0479">Metal-binding</keyword>
<proteinExistence type="inferred from homology"/>
<accession>A0ABU2Q6H2</accession>
<keyword evidence="6" id="KW-0288">FMN</keyword>
<protein>
    <submittedName>
        <fullName evidence="16">Glutamate synthase subunit alpha</fullName>
    </submittedName>
</protein>
<evidence type="ECO:0000256" key="4">
    <source>
        <dbReference type="ARBA" id="ARBA00022605"/>
    </source>
</evidence>
<evidence type="ECO:0000256" key="9">
    <source>
        <dbReference type="ARBA" id="ARBA00023002"/>
    </source>
</evidence>
<dbReference type="Gene3D" id="3.60.20.10">
    <property type="entry name" value="Glutamine Phosphoribosylpyrophosphate, subunit 1, domain 1"/>
    <property type="match status" value="1"/>
</dbReference>
<gene>
    <name evidence="16" type="ORF">RM705_35660</name>
</gene>
<dbReference type="PROSITE" id="PS51278">
    <property type="entry name" value="GATASE_TYPE_2"/>
    <property type="match status" value="1"/>
</dbReference>
<evidence type="ECO:0000256" key="7">
    <source>
        <dbReference type="ARBA" id="ARBA00022723"/>
    </source>
</evidence>
<dbReference type="InterPro" id="IPR029055">
    <property type="entry name" value="Ntn_hydrolases_N"/>
</dbReference>
<evidence type="ECO:0000256" key="8">
    <source>
        <dbReference type="ARBA" id="ARBA00022962"/>
    </source>
</evidence>
<evidence type="ECO:0000256" key="2">
    <source>
        <dbReference type="ARBA" id="ARBA00001927"/>
    </source>
</evidence>
<keyword evidence="9" id="KW-0560">Oxidoreductase</keyword>